<protein>
    <submittedName>
        <fullName evidence="1">Cell division protein ZapA</fullName>
    </submittedName>
</protein>
<gene>
    <name evidence="1" type="ORF">DIW15_02935</name>
</gene>
<dbReference type="Pfam" id="PF05164">
    <property type="entry name" value="ZapA"/>
    <property type="match status" value="1"/>
</dbReference>
<organism evidence="1 2">
    <name type="scientific">Bavariicoccus seileri</name>
    <dbReference type="NCBI Taxonomy" id="549685"/>
    <lineage>
        <taxon>Bacteria</taxon>
        <taxon>Bacillati</taxon>
        <taxon>Bacillota</taxon>
        <taxon>Bacilli</taxon>
        <taxon>Lactobacillales</taxon>
        <taxon>Enterococcaceae</taxon>
        <taxon>Bavariicoccus</taxon>
    </lineage>
</organism>
<dbReference type="GO" id="GO:0051301">
    <property type="term" value="P:cell division"/>
    <property type="evidence" value="ECO:0007669"/>
    <property type="project" value="UniProtKB-KW"/>
</dbReference>
<dbReference type="InterPro" id="IPR036192">
    <property type="entry name" value="Cell_div_ZapA-like_sf"/>
</dbReference>
<evidence type="ECO:0000313" key="2">
    <source>
        <dbReference type="Proteomes" id="UP000262195"/>
    </source>
</evidence>
<dbReference type="Gene3D" id="6.10.250.790">
    <property type="match status" value="1"/>
</dbReference>
<accession>A0A3D4S4J0</accession>
<dbReference type="EMBL" id="DQHO01000017">
    <property type="protein sequence ID" value="HCS93650.1"/>
    <property type="molecule type" value="Genomic_DNA"/>
</dbReference>
<dbReference type="InterPro" id="IPR007838">
    <property type="entry name" value="Cell_div_ZapA-like"/>
</dbReference>
<sequence length="81" mass="8961">MQNKSRFKASINGKTYTITGQHSVEHMRAVVAILNNELNEIKKVKPDLSSEDAAILLAINAMSQKVDQEKQKPAEKSPLGQ</sequence>
<name>A0A3D4S4J0_9ENTE</name>
<dbReference type="Proteomes" id="UP000262195">
    <property type="component" value="Unassembled WGS sequence"/>
</dbReference>
<comment type="caution">
    <text evidence="1">The sequence shown here is derived from an EMBL/GenBank/DDBJ whole genome shotgun (WGS) entry which is preliminary data.</text>
</comment>
<dbReference type="SUPFAM" id="SSF102829">
    <property type="entry name" value="Cell division protein ZapA-like"/>
    <property type="match status" value="1"/>
</dbReference>
<keyword evidence="1" id="KW-0132">Cell division</keyword>
<proteinExistence type="predicted"/>
<dbReference type="InterPro" id="IPR053712">
    <property type="entry name" value="Bac_CellDiv_Activator"/>
</dbReference>
<dbReference type="STRING" id="1121105.GCA_000421665_01846"/>
<keyword evidence="1" id="KW-0131">Cell cycle</keyword>
<dbReference type="RefSeq" id="WP_022797101.1">
    <property type="nucleotide sequence ID" value="NZ_JBQDSL010000021.1"/>
</dbReference>
<evidence type="ECO:0000313" key="1">
    <source>
        <dbReference type="EMBL" id="HCS93650.1"/>
    </source>
</evidence>
<dbReference type="AlphaFoldDB" id="A0A3D4S4J0"/>
<reference evidence="1 2" key="1">
    <citation type="journal article" date="2018" name="Nat. Biotechnol.">
        <title>A standardized bacterial taxonomy based on genome phylogeny substantially revises the tree of life.</title>
        <authorList>
            <person name="Parks D.H."/>
            <person name="Chuvochina M."/>
            <person name="Waite D.W."/>
            <person name="Rinke C."/>
            <person name="Skarshewski A."/>
            <person name="Chaumeil P.A."/>
            <person name="Hugenholtz P."/>
        </authorList>
    </citation>
    <scope>NUCLEOTIDE SEQUENCE [LARGE SCALE GENOMIC DNA]</scope>
    <source>
        <strain evidence="1">UBA11306</strain>
    </source>
</reference>